<feature type="transmembrane region" description="Helical" evidence="13">
    <location>
        <begin position="298"/>
        <end position="322"/>
    </location>
</feature>
<dbReference type="PROSITE" id="PS51450">
    <property type="entry name" value="LRR"/>
    <property type="match status" value="3"/>
</dbReference>
<dbReference type="InterPro" id="IPR000276">
    <property type="entry name" value="GPCR_Rhodpsn"/>
</dbReference>
<keyword evidence="3" id="KW-1003">Cell membrane</keyword>
<comment type="subcellular location">
    <subcellularLocation>
        <location evidence="1">Cell membrane</location>
        <topology evidence="1">Multi-pass membrane protein</topology>
    </subcellularLocation>
</comment>
<keyword evidence="7 13" id="KW-1133">Transmembrane helix</keyword>
<dbReference type="CDD" id="cd15137">
    <property type="entry name" value="7tmA_Relaxin_R"/>
    <property type="match status" value="1"/>
</dbReference>
<evidence type="ECO:0000256" key="6">
    <source>
        <dbReference type="ARBA" id="ARBA00022737"/>
    </source>
</evidence>
<dbReference type="Pfam" id="PF00001">
    <property type="entry name" value="7tm_1"/>
    <property type="match status" value="1"/>
</dbReference>
<keyword evidence="16" id="KW-1185">Reference proteome</keyword>
<dbReference type="SUPFAM" id="SSF52058">
    <property type="entry name" value="L domain-like"/>
    <property type="match status" value="1"/>
</dbReference>
<keyword evidence="10" id="KW-1015">Disulfide bond</keyword>
<evidence type="ECO:0000256" key="11">
    <source>
        <dbReference type="ARBA" id="ARBA00023170"/>
    </source>
</evidence>
<dbReference type="SMART" id="SM01381">
    <property type="entry name" value="7TM_GPCR_Srsx"/>
    <property type="match status" value="1"/>
</dbReference>
<dbReference type="Pfam" id="PF13855">
    <property type="entry name" value="LRR_8"/>
    <property type="match status" value="2"/>
</dbReference>
<dbReference type="SMART" id="SM00369">
    <property type="entry name" value="LRR_TYP"/>
    <property type="match status" value="6"/>
</dbReference>
<evidence type="ECO:0000256" key="3">
    <source>
        <dbReference type="ARBA" id="ARBA00022475"/>
    </source>
</evidence>
<evidence type="ECO:0000256" key="7">
    <source>
        <dbReference type="ARBA" id="ARBA00022989"/>
    </source>
</evidence>
<dbReference type="OrthoDB" id="6022531at2759"/>
<evidence type="ECO:0000256" key="2">
    <source>
        <dbReference type="ARBA" id="ARBA00010663"/>
    </source>
</evidence>
<evidence type="ECO:0000256" key="8">
    <source>
        <dbReference type="ARBA" id="ARBA00023040"/>
    </source>
</evidence>
<feature type="transmembrane region" description="Helical" evidence="13">
    <location>
        <begin position="384"/>
        <end position="404"/>
    </location>
</feature>
<dbReference type="SUPFAM" id="SSF81321">
    <property type="entry name" value="Family A G protein-coupled receptor-like"/>
    <property type="match status" value="1"/>
</dbReference>
<keyword evidence="5 13" id="KW-0812">Transmembrane</keyword>
<dbReference type="InterPro" id="IPR002131">
    <property type="entry name" value="Gphrmn_rcpt_fam"/>
</dbReference>
<keyword evidence="11 15" id="KW-0675">Receptor</keyword>
<dbReference type="InterPro" id="IPR002172">
    <property type="entry name" value="LDrepeatLR_classA_rpt"/>
</dbReference>
<keyword evidence="12" id="KW-0807">Transducer</keyword>
<keyword evidence="6" id="KW-0677">Repeat</keyword>
<dbReference type="PRINTS" id="PR00373">
    <property type="entry name" value="GLYCHORMONER"/>
</dbReference>
<protein>
    <submittedName>
        <fullName evidence="15">G-protein coupled receptor GRL101-like isoform X1</fullName>
    </submittedName>
</protein>
<sequence>MRCDGKVDCFDSWTDEVGCPFQCSDEPRCSCIDITINCSSLRLTAIPSNIETEISRLIFTSNNFGSNLSMSTFNTLTKAQILDISDNNITFILNGTFKSLWQLKVLYLNDNRIDAIEANTFIGLANLRSLVLKGNRIKSIEALGFNGMSSLKSLDLSNQMLENISRNTFLGLRSLVNLDLSHNNLKTLEEGVFNGLSALIHLDLSRNKFNIIAPRVFHGLTSLTTLVTDEFRFCCLVHPSIQCSPEPDEFSSCEDLMSNIVLRFCIWVLGVIAFFGNVLVLIWRLFNRASNRLHSFLISNLALADLLMGIYLMIIACVDFYYRGVYIVYDDYWRKSALCKLSGFLSTLSSESSVFTLTVITVDRFITIVFPFRLKRMKLNQTVVIIVVIWMACVCIAGIPLLNIEYFDNFYGRSGVCLALHITHQRPNGWEYSVFVYLVVNLISLTIIAFAYSWMFFVAQSSRKAVRAVDKSKNDSTMAKRIMIIIFTDFFCWMPIITLGLLSLGNIKIPPQVFAWIAVFILPLNAALNPIIYTLSTPLFLGGAKRGTFTFQTSVFHSETQRSFVGMQSTLITINSMRHLSQIVLSRKTNVTLRTEKMLRINWFTSKMRT</sequence>
<keyword evidence="4" id="KW-0433">Leucine-rich repeat</keyword>
<dbReference type="PANTHER" id="PTHR24372">
    <property type="entry name" value="GLYCOPROTEIN HORMONE RECEPTOR"/>
    <property type="match status" value="1"/>
</dbReference>
<evidence type="ECO:0000256" key="5">
    <source>
        <dbReference type="ARBA" id="ARBA00022692"/>
    </source>
</evidence>
<dbReference type="PRINTS" id="PR00237">
    <property type="entry name" value="GPCRRHODOPSN"/>
</dbReference>
<dbReference type="AlphaFoldDB" id="A0A443SPQ2"/>
<dbReference type="FunFam" id="1.20.1070.10:FF:000333">
    <property type="entry name" value="Relaxin receptor 1"/>
    <property type="match status" value="1"/>
</dbReference>
<dbReference type="PANTHER" id="PTHR24372:SF77">
    <property type="entry name" value="G-PROTEIN COUPLED RECEPTORS FAMILY 1 PROFILE DOMAIN-CONTAINING PROTEIN"/>
    <property type="match status" value="1"/>
</dbReference>
<evidence type="ECO:0000256" key="13">
    <source>
        <dbReference type="SAM" id="Phobius"/>
    </source>
</evidence>
<evidence type="ECO:0000256" key="9">
    <source>
        <dbReference type="ARBA" id="ARBA00023136"/>
    </source>
</evidence>
<dbReference type="STRING" id="299467.A0A443SPQ2"/>
<feature type="domain" description="G-protein coupled receptors family 1 profile" evidence="14">
    <location>
        <begin position="276"/>
        <end position="533"/>
    </location>
</feature>
<evidence type="ECO:0000259" key="14">
    <source>
        <dbReference type="PROSITE" id="PS50262"/>
    </source>
</evidence>
<keyword evidence="9 13" id="KW-0472">Membrane</keyword>
<dbReference type="InterPro" id="IPR017452">
    <property type="entry name" value="GPCR_Rhodpsn_7TM"/>
</dbReference>
<keyword evidence="8" id="KW-0297">G-protein coupled receptor</keyword>
<dbReference type="GO" id="GO:0016500">
    <property type="term" value="F:protein-hormone receptor activity"/>
    <property type="evidence" value="ECO:0007669"/>
    <property type="project" value="InterPro"/>
</dbReference>
<comment type="caution">
    <text evidence="15">The sequence shown here is derived from an EMBL/GenBank/DDBJ whole genome shotgun (WGS) entry which is preliminary data.</text>
</comment>
<dbReference type="GO" id="GO:0008528">
    <property type="term" value="F:G protein-coupled peptide receptor activity"/>
    <property type="evidence" value="ECO:0007669"/>
    <property type="project" value="TreeGrafter"/>
</dbReference>
<proteinExistence type="inferred from homology"/>
<evidence type="ECO:0000256" key="10">
    <source>
        <dbReference type="ARBA" id="ARBA00023157"/>
    </source>
</evidence>
<evidence type="ECO:0000313" key="15">
    <source>
        <dbReference type="EMBL" id="RWS29508.1"/>
    </source>
</evidence>
<dbReference type="VEuPathDB" id="VectorBase:LDEU002531"/>
<feature type="transmembrane region" description="Helical" evidence="13">
    <location>
        <begin position="434"/>
        <end position="457"/>
    </location>
</feature>
<evidence type="ECO:0000256" key="12">
    <source>
        <dbReference type="ARBA" id="ARBA00023224"/>
    </source>
</evidence>
<dbReference type="Gene3D" id="1.20.1070.10">
    <property type="entry name" value="Rhodopsin 7-helix transmembrane proteins"/>
    <property type="match status" value="1"/>
</dbReference>
<reference evidence="15 16" key="1">
    <citation type="journal article" date="2018" name="Gigascience">
        <title>Genomes of trombidid mites reveal novel predicted allergens and laterally-transferred genes associated with secondary metabolism.</title>
        <authorList>
            <person name="Dong X."/>
            <person name="Chaisiri K."/>
            <person name="Xia D."/>
            <person name="Armstrong S.D."/>
            <person name="Fang Y."/>
            <person name="Donnelly M.J."/>
            <person name="Kadowaki T."/>
            <person name="McGarry J.W."/>
            <person name="Darby A.C."/>
            <person name="Makepeace B.L."/>
        </authorList>
    </citation>
    <scope>NUCLEOTIDE SEQUENCE [LARGE SCALE GENOMIC DNA]</scope>
    <source>
        <strain evidence="15">UoL-UT</strain>
    </source>
</reference>
<dbReference type="PROSITE" id="PS00237">
    <property type="entry name" value="G_PROTEIN_RECEP_F1_1"/>
    <property type="match status" value="1"/>
</dbReference>
<dbReference type="InterPro" id="IPR032675">
    <property type="entry name" value="LRR_dom_sf"/>
</dbReference>
<feature type="transmembrane region" description="Helical" evidence="13">
    <location>
        <begin position="513"/>
        <end position="536"/>
    </location>
</feature>
<evidence type="ECO:0000256" key="1">
    <source>
        <dbReference type="ARBA" id="ARBA00004651"/>
    </source>
</evidence>
<accession>A0A443SPQ2</accession>
<dbReference type="InterPro" id="IPR001611">
    <property type="entry name" value="Leu-rich_rpt"/>
</dbReference>
<dbReference type="GO" id="GO:0009755">
    <property type="term" value="P:hormone-mediated signaling pathway"/>
    <property type="evidence" value="ECO:0007669"/>
    <property type="project" value="TreeGrafter"/>
</dbReference>
<organism evidence="15 16">
    <name type="scientific">Leptotrombidium deliense</name>
    <dbReference type="NCBI Taxonomy" id="299467"/>
    <lineage>
        <taxon>Eukaryota</taxon>
        <taxon>Metazoa</taxon>
        <taxon>Ecdysozoa</taxon>
        <taxon>Arthropoda</taxon>
        <taxon>Chelicerata</taxon>
        <taxon>Arachnida</taxon>
        <taxon>Acari</taxon>
        <taxon>Acariformes</taxon>
        <taxon>Trombidiformes</taxon>
        <taxon>Prostigmata</taxon>
        <taxon>Anystina</taxon>
        <taxon>Parasitengona</taxon>
        <taxon>Trombiculoidea</taxon>
        <taxon>Trombiculidae</taxon>
        <taxon>Leptotrombidium</taxon>
    </lineage>
</organism>
<comment type="similarity">
    <text evidence="2">Belongs to the G-protein coupled receptor 1 family.</text>
</comment>
<dbReference type="GO" id="GO:0007189">
    <property type="term" value="P:adenylate cyclase-activating G protein-coupled receptor signaling pathway"/>
    <property type="evidence" value="ECO:0007669"/>
    <property type="project" value="TreeGrafter"/>
</dbReference>
<name>A0A443SPQ2_9ACAR</name>
<dbReference type="EMBL" id="NCKV01000881">
    <property type="protein sequence ID" value="RWS29508.1"/>
    <property type="molecule type" value="Genomic_DNA"/>
</dbReference>
<dbReference type="Gene3D" id="3.80.10.10">
    <property type="entry name" value="Ribonuclease Inhibitor"/>
    <property type="match status" value="1"/>
</dbReference>
<dbReference type="GO" id="GO:0005886">
    <property type="term" value="C:plasma membrane"/>
    <property type="evidence" value="ECO:0007669"/>
    <property type="project" value="UniProtKB-SubCell"/>
</dbReference>
<feature type="transmembrane region" description="Helical" evidence="13">
    <location>
        <begin position="482"/>
        <end position="507"/>
    </location>
</feature>
<evidence type="ECO:0000313" key="16">
    <source>
        <dbReference type="Proteomes" id="UP000288716"/>
    </source>
</evidence>
<dbReference type="CDD" id="cd00112">
    <property type="entry name" value="LDLa"/>
    <property type="match status" value="1"/>
</dbReference>
<dbReference type="InterPro" id="IPR003591">
    <property type="entry name" value="Leu-rich_rpt_typical-subtyp"/>
</dbReference>
<dbReference type="PROSITE" id="PS50262">
    <property type="entry name" value="G_PROTEIN_RECEP_F1_2"/>
    <property type="match status" value="1"/>
</dbReference>
<gene>
    <name evidence="15" type="ORF">B4U80_06203</name>
</gene>
<dbReference type="Proteomes" id="UP000288716">
    <property type="component" value="Unassembled WGS sequence"/>
</dbReference>
<evidence type="ECO:0000256" key="4">
    <source>
        <dbReference type="ARBA" id="ARBA00022614"/>
    </source>
</evidence>
<feature type="transmembrane region" description="Helical" evidence="13">
    <location>
        <begin position="260"/>
        <end position="286"/>
    </location>
</feature>